<dbReference type="Proteomes" id="UP000765509">
    <property type="component" value="Unassembled WGS sequence"/>
</dbReference>
<gene>
    <name evidence="1" type="ORF">O181_078562</name>
</gene>
<proteinExistence type="predicted"/>
<organism evidence="1 2">
    <name type="scientific">Austropuccinia psidii MF-1</name>
    <dbReference type="NCBI Taxonomy" id="1389203"/>
    <lineage>
        <taxon>Eukaryota</taxon>
        <taxon>Fungi</taxon>
        <taxon>Dikarya</taxon>
        <taxon>Basidiomycota</taxon>
        <taxon>Pucciniomycotina</taxon>
        <taxon>Pucciniomycetes</taxon>
        <taxon>Pucciniales</taxon>
        <taxon>Sphaerophragmiaceae</taxon>
        <taxon>Austropuccinia</taxon>
    </lineage>
</organism>
<sequence length="138" mass="16315">MSYSQKGASQQLPEASSWAKFSGTGEYEYMELVNSIDGISIDVPSITYYWITARLNTTSKRHASIWYIEMKEIHGRRNWPRLKSQIIQRYRNGTWISKKTMSFGNYKYSVYKDPYQWCLRQSKLVEAIDPQINIQREP</sequence>
<dbReference type="AlphaFoldDB" id="A0A9Q3FKJ5"/>
<evidence type="ECO:0000313" key="1">
    <source>
        <dbReference type="EMBL" id="MBW0538847.1"/>
    </source>
</evidence>
<accession>A0A9Q3FKJ5</accession>
<keyword evidence="2" id="KW-1185">Reference proteome</keyword>
<protein>
    <submittedName>
        <fullName evidence="1">Uncharacterized protein</fullName>
    </submittedName>
</protein>
<dbReference type="EMBL" id="AVOT02043413">
    <property type="protein sequence ID" value="MBW0538847.1"/>
    <property type="molecule type" value="Genomic_DNA"/>
</dbReference>
<name>A0A9Q3FKJ5_9BASI</name>
<dbReference type="OrthoDB" id="2507294at2759"/>
<reference evidence="1" key="1">
    <citation type="submission" date="2021-03" db="EMBL/GenBank/DDBJ databases">
        <title>Draft genome sequence of rust myrtle Austropuccinia psidii MF-1, a brazilian biotype.</title>
        <authorList>
            <person name="Quecine M.C."/>
            <person name="Pachon D.M.R."/>
            <person name="Bonatelli M.L."/>
            <person name="Correr F.H."/>
            <person name="Franceschini L.M."/>
            <person name="Leite T.F."/>
            <person name="Margarido G.R.A."/>
            <person name="Almeida C.A."/>
            <person name="Ferrarezi J.A."/>
            <person name="Labate C.A."/>
        </authorList>
    </citation>
    <scope>NUCLEOTIDE SEQUENCE</scope>
    <source>
        <strain evidence="1">MF-1</strain>
    </source>
</reference>
<comment type="caution">
    <text evidence="1">The sequence shown here is derived from an EMBL/GenBank/DDBJ whole genome shotgun (WGS) entry which is preliminary data.</text>
</comment>
<evidence type="ECO:0000313" key="2">
    <source>
        <dbReference type="Proteomes" id="UP000765509"/>
    </source>
</evidence>